<keyword evidence="7 15" id="KW-0378">Hydrolase</keyword>
<dbReference type="AlphaFoldDB" id="A0A2W5Z0J3"/>
<gene>
    <name evidence="15 18" type="primary">mutM</name>
    <name evidence="15" type="synonym">fpg</name>
    <name evidence="19" type="ORF">DLM65_11980</name>
    <name evidence="18" type="ORF">JF886_02225</name>
</gene>
<dbReference type="PANTHER" id="PTHR22993:SF9">
    <property type="entry name" value="FORMAMIDOPYRIMIDINE-DNA GLYCOSYLASE"/>
    <property type="match status" value="1"/>
</dbReference>
<evidence type="ECO:0000256" key="12">
    <source>
        <dbReference type="ARBA" id="ARBA00023268"/>
    </source>
</evidence>
<keyword evidence="6 15" id="KW-0863">Zinc-finger</keyword>
<dbReference type="Pfam" id="PF06831">
    <property type="entry name" value="H2TH"/>
    <property type="match status" value="1"/>
</dbReference>
<keyword evidence="5 15" id="KW-0227">DNA damage</keyword>
<dbReference type="GO" id="GO:0008270">
    <property type="term" value="F:zinc ion binding"/>
    <property type="evidence" value="ECO:0007669"/>
    <property type="project" value="UniProtKB-UniRule"/>
</dbReference>
<evidence type="ECO:0000259" key="17">
    <source>
        <dbReference type="PROSITE" id="PS51068"/>
    </source>
</evidence>
<dbReference type="PROSITE" id="PS01242">
    <property type="entry name" value="ZF_FPG_1"/>
    <property type="match status" value="1"/>
</dbReference>
<comment type="caution">
    <text evidence="19">The sequence shown here is derived from an EMBL/GenBank/DDBJ whole genome shotgun (WGS) entry which is preliminary data.</text>
</comment>
<organism evidence="19 20">
    <name type="scientific">Candidatus Aeolococcus gillhamiae</name>
    <dbReference type="NCBI Taxonomy" id="3127015"/>
    <lineage>
        <taxon>Bacteria</taxon>
        <taxon>Bacillati</taxon>
        <taxon>Candidatus Dormiibacterota</taxon>
        <taxon>Candidatus Dormibacteria</taxon>
        <taxon>Candidatus Aeolococcales</taxon>
        <taxon>Candidatus Aeolococcaceae</taxon>
        <taxon>Candidatus Aeolococcus</taxon>
    </lineage>
</organism>
<feature type="active site" description="Proton donor; for beta-elimination activity" evidence="15">
    <location>
        <position position="59"/>
    </location>
</feature>
<keyword evidence="10 15" id="KW-0234">DNA repair</keyword>
<dbReference type="Gene3D" id="3.20.190.10">
    <property type="entry name" value="MutM-like, N-terminal"/>
    <property type="match status" value="1"/>
</dbReference>
<reference evidence="18 21" key="3">
    <citation type="submission" date="2020-10" db="EMBL/GenBank/DDBJ databases">
        <title>Ca. Dormibacterota MAGs.</title>
        <authorList>
            <person name="Montgomery K."/>
        </authorList>
    </citation>
    <scope>NUCLEOTIDE SEQUENCE [LARGE SCALE GENOMIC DNA]</scope>
    <source>
        <strain evidence="18">SC8812_S17_18</strain>
    </source>
</reference>
<evidence type="ECO:0000256" key="9">
    <source>
        <dbReference type="ARBA" id="ARBA00023125"/>
    </source>
</evidence>
<dbReference type="NCBIfam" id="NF002211">
    <property type="entry name" value="PRK01103.1"/>
    <property type="match status" value="1"/>
</dbReference>
<evidence type="ECO:0000313" key="19">
    <source>
        <dbReference type="EMBL" id="PZR78839.1"/>
    </source>
</evidence>
<dbReference type="NCBIfam" id="TIGR00577">
    <property type="entry name" value="fpg"/>
    <property type="match status" value="1"/>
</dbReference>
<keyword evidence="11 15" id="KW-0456">Lyase</keyword>
<reference evidence="19" key="2">
    <citation type="submission" date="2018-05" db="EMBL/GenBank/DDBJ databases">
        <authorList>
            <person name="Ferrari B."/>
        </authorList>
    </citation>
    <scope>NUCLEOTIDE SEQUENCE</scope>
    <source>
        <strain evidence="19">RRmetagenome_bin12</strain>
    </source>
</reference>
<dbReference type="SMART" id="SM01232">
    <property type="entry name" value="H2TH"/>
    <property type="match status" value="1"/>
</dbReference>
<dbReference type="PANTHER" id="PTHR22993">
    <property type="entry name" value="FORMAMIDOPYRIMIDINE-DNA GLYCOSYLASE"/>
    <property type="match status" value="1"/>
</dbReference>
<dbReference type="EMBL" id="JAEKNS010000032">
    <property type="protein sequence ID" value="MBJ7593672.1"/>
    <property type="molecule type" value="Genomic_DNA"/>
</dbReference>
<dbReference type="GO" id="GO:0003684">
    <property type="term" value="F:damaged DNA binding"/>
    <property type="evidence" value="ECO:0007669"/>
    <property type="project" value="InterPro"/>
</dbReference>
<comment type="cofactor">
    <cofactor evidence="15">
        <name>Zn(2+)</name>
        <dbReference type="ChEBI" id="CHEBI:29105"/>
    </cofactor>
    <text evidence="15">Binds 1 zinc ion per subunit.</text>
</comment>
<keyword evidence="13 15" id="KW-0326">Glycosidase</keyword>
<accession>A0A2W5Z0J3</accession>
<dbReference type="Gene3D" id="1.10.8.50">
    <property type="match status" value="1"/>
</dbReference>
<keyword evidence="12 15" id="KW-0511">Multifunctional enzyme</keyword>
<comment type="similarity">
    <text evidence="2 15">Belongs to the FPG family.</text>
</comment>
<feature type="active site" description="Proton donor" evidence="15">
    <location>
        <position position="3"/>
    </location>
</feature>
<comment type="subunit">
    <text evidence="3 15">Monomer.</text>
</comment>
<dbReference type="InterPro" id="IPR035937">
    <property type="entry name" value="FPG_N"/>
</dbReference>
<evidence type="ECO:0000256" key="3">
    <source>
        <dbReference type="ARBA" id="ARBA00011245"/>
    </source>
</evidence>
<sequence>MPELPEVETVARDLRAALVGRQVMAVQLGHPKVLRFPVPDVFRAVFPGQHVDAVTRRGKFILCELRSGEDLVFHLGMTGHLRVCDPDVPAPKHTHLRATLDDGRELRYDDARRFGRILLGPRAVLEDSRVLPVLGVEPLSDEFTATRLDAVLRSTTRTVKAALLDQRGVAGLGNIYIDEACHLAGVRPQHRCHTLTRVQRAALHDAIPAVLLSAIRNRGSSIDDYRDLWNAKGTNQERLQVYGRGGRPCLRCGAILRHATVAGRTTVWCPTCQK</sequence>
<evidence type="ECO:0000256" key="6">
    <source>
        <dbReference type="ARBA" id="ARBA00022771"/>
    </source>
</evidence>
<dbReference type="GO" id="GO:0006284">
    <property type="term" value="P:base-excision repair"/>
    <property type="evidence" value="ECO:0007669"/>
    <property type="project" value="InterPro"/>
</dbReference>
<dbReference type="SUPFAM" id="SSF81624">
    <property type="entry name" value="N-terminal domain of MutM-like DNA repair proteins"/>
    <property type="match status" value="1"/>
</dbReference>
<dbReference type="GO" id="GO:0003690">
    <property type="term" value="F:double-stranded DNA binding"/>
    <property type="evidence" value="ECO:0007669"/>
    <property type="project" value="UniProtKB-ARBA"/>
</dbReference>
<evidence type="ECO:0000313" key="21">
    <source>
        <dbReference type="Proteomes" id="UP000606991"/>
    </source>
</evidence>
<dbReference type="PROSITE" id="PS51068">
    <property type="entry name" value="FPG_CAT"/>
    <property type="match status" value="1"/>
</dbReference>
<dbReference type="InterPro" id="IPR015887">
    <property type="entry name" value="DNA_glyclase_Znf_dom_DNA_BS"/>
</dbReference>
<evidence type="ECO:0000256" key="13">
    <source>
        <dbReference type="ARBA" id="ARBA00023295"/>
    </source>
</evidence>
<evidence type="ECO:0000256" key="14">
    <source>
        <dbReference type="ARBA" id="ARBA00044632"/>
    </source>
</evidence>
<accession>A0A934JY45</accession>
<dbReference type="CDD" id="cd08966">
    <property type="entry name" value="EcFpg-like_N"/>
    <property type="match status" value="1"/>
</dbReference>
<feature type="domain" description="FPG-type" evidence="16">
    <location>
        <begin position="240"/>
        <end position="274"/>
    </location>
</feature>
<evidence type="ECO:0000313" key="20">
    <source>
        <dbReference type="Proteomes" id="UP000248724"/>
    </source>
</evidence>
<dbReference type="InterPro" id="IPR015886">
    <property type="entry name" value="H2TH_FPG"/>
</dbReference>
<dbReference type="GO" id="GO:0034039">
    <property type="term" value="F:8-oxo-7,8-dihydroguanine DNA N-glycosylase activity"/>
    <property type="evidence" value="ECO:0007669"/>
    <property type="project" value="TreeGrafter"/>
</dbReference>
<comment type="function">
    <text evidence="15">Involved in base excision repair of DNA damaged by oxidation or by mutagenic agents. Acts as DNA glycosylase that recognizes and removes damaged bases. Has a preference for oxidized purines, such as 7,8-dihydro-8-oxoguanine (8-oxoG). Has AP (apurinic/apyrimidinic) lyase activity and introduces nicks in the DNA strand. Cleaves the DNA backbone by beta-delta elimination to generate a single-strand break at the site of the removed base with both 3'- and 5'-phosphates.</text>
</comment>
<evidence type="ECO:0000259" key="16">
    <source>
        <dbReference type="PROSITE" id="PS51066"/>
    </source>
</evidence>
<dbReference type="InterPro" id="IPR020629">
    <property type="entry name" value="FPG_Glyclase"/>
</dbReference>
<evidence type="ECO:0000256" key="5">
    <source>
        <dbReference type="ARBA" id="ARBA00022763"/>
    </source>
</evidence>
<evidence type="ECO:0000313" key="18">
    <source>
        <dbReference type="EMBL" id="MBJ7593672.1"/>
    </source>
</evidence>
<dbReference type="SUPFAM" id="SSF57716">
    <property type="entry name" value="Glucocorticoid receptor-like (DNA-binding domain)"/>
    <property type="match status" value="1"/>
</dbReference>
<comment type="caution">
    <text evidence="15">Lacks conserved residue(s) required for the propagation of feature annotation.</text>
</comment>
<dbReference type="EMBL" id="QHBU01000238">
    <property type="protein sequence ID" value="PZR78839.1"/>
    <property type="molecule type" value="Genomic_DNA"/>
</dbReference>
<dbReference type="EC" id="4.2.99.18" evidence="15"/>
<feature type="active site" description="Proton donor; for delta-elimination activity" evidence="15">
    <location>
        <position position="264"/>
    </location>
</feature>
<dbReference type="SMART" id="SM00898">
    <property type="entry name" value="Fapy_DNA_glyco"/>
    <property type="match status" value="1"/>
</dbReference>
<evidence type="ECO:0000256" key="2">
    <source>
        <dbReference type="ARBA" id="ARBA00009409"/>
    </source>
</evidence>
<dbReference type="InterPro" id="IPR000214">
    <property type="entry name" value="Znf_DNA_glyclase/AP_lyase"/>
</dbReference>
<evidence type="ECO:0000256" key="15">
    <source>
        <dbReference type="HAMAP-Rule" id="MF_00103"/>
    </source>
</evidence>
<evidence type="ECO:0000256" key="4">
    <source>
        <dbReference type="ARBA" id="ARBA00022723"/>
    </source>
</evidence>
<dbReference type="FunFam" id="1.10.8.50:FF:000003">
    <property type="entry name" value="Formamidopyrimidine-DNA glycosylase"/>
    <property type="match status" value="1"/>
</dbReference>
<protein>
    <recommendedName>
        <fullName evidence="15">Formamidopyrimidine-DNA glycosylase</fullName>
        <shortName evidence="15">Fapy-DNA glycosylase</shortName>
        <ecNumber evidence="15">3.2.2.23</ecNumber>
    </recommendedName>
    <alternativeName>
        <fullName evidence="15">DNA-(apurinic or apyrimidinic site) lyase MutM</fullName>
        <shortName evidence="15">AP lyase MutM</shortName>
        <ecNumber evidence="15">4.2.99.18</ecNumber>
    </alternativeName>
</protein>
<feature type="binding site" evidence="15">
    <location>
        <position position="93"/>
    </location>
    <ligand>
        <name>DNA</name>
        <dbReference type="ChEBI" id="CHEBI:16991"/>
    </ligand>
</feature>
<dbReference type="RefSeq" id="WP_337309171.1">
    <property type="nucleotide sequence ID" value="NZ_JAEKNS010000032.1"/>
</dbReference>
<dbReference type="InterPro" id="IPR010663">
    <property type="entry name" value="Znf_FPG/IleRS"/>
</dbReference>
<keyword evidence="8 15" id="KW-0862">Zinc</keyword>
<evidence type="ECO:0000256" key="8">
    <source>
        <dbReference type="ARBA" id="ARBA00022833"/>
    </source>
</evidence>
<feature type="binding site" evidence="15">
    <location>
        <position position="112"/>
    </location>
    <ligand>
        <name>DNA</name>
        <dbReference type="ChEBI" id="CHEBI:16991"/>
    </ligand>
</feature>
<evidence type="ECO:0000256" key="11">
    <source>
        <dbReference type="ARBA" id="ARBA00023239"/>
    </source>
</evidence>
<name>A0A2W5Z0J3_9BACT</name>
<keyword evidence="9 15" id="KW-0238">DNA-binding</keyword>
<dbReference type="SUPFAM" id="SSF46946">
    <property type="entry name" value="S13-like H2TH domain"/>
    <property type="match status" value="1"/>
</dbReference>
<dbReference type="PROSITE" id="PS51066">
    <property type="entry name" value="ZF_FPG_2"/>
    <property type="match status" value="1"/>
</dbReference>
<proteinExistence type="inferred from homology"/>
<dbReference type="GO" id="GO:0140078">
    <property type="term" value="F:class I DNA-(apurinic or apyrimidinic site) endonuclease activity"/>
    <property type="evidence" value="ECO:0007669"/>
    <property type="project" value="UniProtKB-EC"/>
</dbReference>
<keyword evidence="4 15" id="KW-0479">Metal-binding</keyword>
<evidence type="ECO:0000256" key="1">
    <source>
        <dbReference type="ARBA" id="ARBA00001668"/>
    </source>
</evidence>
<evidence type="ECO:0000256" key="10">
    <source>
        <dbReference type="ARBA" id="ARBA00023204"/>
    </source>
</evidence>
<comment type="catalytic activity">
    <reaction evidence="1 15">
        <text>Hydrolysis of DNA containing ring-opened 7-methylguanine residues, releasing 2,6-diamino-4-hydroxy-5-(N-methyl)formamidopyrimidine.</text>
        <dbReference type="EC" id="3.2.2.23"/>
    </reaction>
</comment>
<dbReference type="Proteomes" id="UP000606991">
    <property type="component" value="Unassembled WGS sequence"/>
</dbReference>
<dbReference type="InterPro" id="IPR012319">
    <property type="entry name" value="FPG_cat"/>
</dbReference>
<dbReference type="Pfam" id="PF01149">
    <property type="entry name" value="Fapy_DNA_glyco"/>
    <property type="match status" value="1"/>
</dbReference>
<dbReference type="Proteomes" id="UP000248724">
    <property type="component" value="Unassembled WGS sequence"/>
</dbReference>
<feature type="active site" description="Schiff-base intermediate with DNA" evidence="15">
    <location>
        <position position="2"/>
    </location>
</feature>
<evidence type="ECO:0000256" key="7">
    <source>
        <dbReference type="ARBA" id="ARBA00022801"/>
    </source>
</evidence>
<comment type="catalytic activity">
    <reaction evidence="14 15">
        <text>2'-deoxyribonucleotide-(2'-deoxyribose 5'-phosphate)-2'-deoxyribonucleotide-DNA = a 3'-end 2'-deoxyribonucleotide-(2,3-dehydro-2,3-deoxyribose 5'-phosphate)-DNA + a 5'-end 5'-phospho-2'-deoxyribonucleoside-DNA + H(+)</text>
        <dbReference type="Rhea" id="RHEA:66592"/>
        <dbReference type="Rhea" id="RHEA-COMP:13180"/>
        <dbReference type="Rhea" id="RHEA-COMP:16897"/>
        <dbReference type="Rhea" id="RHEA-COMP:17067"/>
        <dbReference type="ChEBI" id="CHEBI:15378"/>
        <dbReference type="ChEBI" id="CHEBI:136412"/>
        <dbReference type="ChEBI" id="CHEBI:157695"/>
        <dbReference type="ChEBI" id="CHEBI:167181"/>
        <dbReference type="EC" id="4.2.99.18"/>
    </reaction>
</comment>
<dbReference type="HAMAP" id="MF_00103">
    <property type="entry name" value="Fapy_DNA_glycosyl"/>
    <property type="match status" value="1"/>
</dbReference>
<dbReference type="Pfam" id="PF06827">
    <property type="entry name" value="zf-FPG_IleRS"/>
    <property type="match status" value="1"/>
</dbReference>
<feature type="domain" description="Formamidopyrimidine-DNA glycosylase catalytic" evidence="17">
    <location>
        <begin position="2"/>
        <end position="115"/>
    </location>
</feature>
<dbReference type="EC" id="3.2.2.23" evidence="15"/>
<reference evidence="19 20" key="1">
    <citation type="journal article" date="2017" name="Nature">
        <title>Atmospheric trace gases support primary production in Antarctic desert surface soil.</title>
        <authorList>
            <person name="Ji M."/>
            <person name="Greening C."/>
            <person name="Vanwonterghem I."/>
            <person name="Carere C.R."/>
            <person name="Bay S.K."/>
            <person name="Steen J.A."/>
            <person name="Montgomery K."/>
            <person name="Lines T."/>
            <person name="Beardall J."/>
            <person name="van Dorst J."/>
            <person name="Snape I."/>
            <person name="Stott M.B."/>
            <person name="Hugenholtz P."/>
            <person name="Ferrari B.C."/>
        </authorList>
    </citation>
    <scope>NUCLEOTIDE SEQUENCE [LARGE SCALE GENOMIC DNA]</scope>
    <source>
        <strain evidence="19">RRmetagenome_bin12</strain>
    </source>
</reference>
<dbReference type="InterPro" id="IPR010979">
    <property type="entry name" value="Ribosomal_uS13-like_H2TH"/>
</dbReference>